<name>A0A8I1GBZ7_9HYPH</name>
<dbReference type="RefSeq" id="WP_199502244.1">
    <property type="nucleotide sequence ID" value="NZ_JAEMUK010000002.1"/>
</dbReference>
<evidence type="ECO:0000313" key="2">
    <source>
        <dbReference type="EMBL" id="MBJ7542099.1"/>
    </source>
</evidence>
<comment type="caution">
    <text evidence="2">The sequence shown here is derived from an EMBL/GenBank/DDBJ whole genome shotgun (WGS) entry which is preliminary data.</text>
</comment>
<dbReference type="GO" id="GO:0030151">
    <property type="term" value="F:molybdenum ion binding"/>
    <property type="evidence" value="ECO:0007669"/>
    <property type="project" value="InterPro"/>
</dbReference>
<dbReference type="InterPro" id="IPR011037">
    <property type="entry name" value="Pyrv_Knase-like_insert_dom_sf"/>
</dbReference>
<sequence>MSATPKIVSLVHYPMKGMNGIDAPKADLTPGEGIPFDRIYAIENGGHAFDTLHPKWFPKVHFLQLMRSERLASLRLAFDEDSHTLTLFRDGRQVARGTLKTKLGRQMIEQFLAAYMKDDLKGPPRIVHADGHQFTDISAKALHLVNLETVRDVARVTGVDLDPARFRANLYFEGVPAWEERHWVGKTLTCGGAELEVFAETARCEATSVDPATAQRGISIPAALQSTWGHKNLGLYAKVTRGGTVCIGDTLTLV</sequence>
<dbReference type="SUPFAM" id="SSF50800">
    <property type="entry name" value="PK beta-barrel domain-like"/>
    <property type="match status" value="1"/>
</dbReference>
<dbReference type="GO" id="GO:0030170">
    <property type="term" value="F:pyridoxal phosphate binding"/>
    <property type="evidence" value="ECO:0007669"/>
    <property type="project" value="InterPro"/>
</dbReference>
<dbReference type="InterPro" id="IPR005302">
    <property type="entry name" value="MoCF_Sase_C"/>
</dbReference>
<dbReference type="PROSITE" id="PS51340">
    <property type="entry name" value="MOSC"/>
    <property type="match status" value="1"/>
</dbReference>
<proteinExistence type="predicted"/>
<keyword evidence="3" id="KW-1185">Reference proteome</keyword>
<evidence type="ECO:0000259" key="1">
    <source>
        <dbReference type="PROSITE" id="PS51340"/>
    </source>
</evidence>
<dbReference type="InterPro" id="IPR005303">
    <property type="entry name" value="MOCOS_middle"/>
</dbReference>
<dbReference type="GO" id="GO:0003824">
    <property type="term" value="F:catalytic activity"/>
    <property type="evidence" value="ECO:0007669"/>
    <property type="project" value="InterPro"/>
</dbReference>
<feature type="domain" description="MOSC" evidence="1">
    <location>
        <begin position="101"/>
        <end position="254"/>
    </location>
</feature>
<accession>A0A8I1GBZ7</accession>
<evidence type="ECO:0000313" key="3">
    <source>
        <dbReference type="Proteomes" id="UP000623250"/>
    </source>
</evidence>
<dbReference type="EMBL" id="JAEMUK010000002">
    <property type="protein sequence ID" value="MBJ7542099.1"/>
    <property type="molecule type" value="Genomic_DNA"/>
</dbReference>
<protein>
    <submittedName>
        <fullName evidence="2">MOSC domain-containing protein</fullName>
    </submittedName>
</protein>
<dbReference type="Proteomes" id="UP000623250">
    <property type="component" value="Unassembled WGS sequence"/>
</dbReference>
<dbReference type="Pfam" id="PF03476">
    <property type="entry name" value="MOSC_N"/>
    <property type="match status" value="1"/>
</dbReference>
<dbReference type="Gene3D" id="2.40.33.20">
    <property type="entry name" value="PK beta-barrel domain-like"/>
    <property type="match status" value="1"/>
</dbReference>
<organism evidence="2 3">
    <name type="scientific">Rhodomicrobium udaipurense</name>
    <dbReference type="NCBI Taxonomy" id="1202716"/>
    <lineage>
        <taxon>Bacteria</taxon>
        <taxon>Pseudomonadati</taxon>
        <taxon>Pseudomonadota</taxon>
        <taxon>Alphaproteobacteria</taxon>
        <taxon>Hyphomicrobiales</taxon>
        <taxon>Hyphomicrobiaceae</taxon>
        <taxon>Rhodomicrobium</taxon>
    </lineage>
</organism>
<dbReference type="AlphaFoldDB" id="A0A8I1GBZ7"/>
<dbReference type="Pfam" id="PF03473">
    <property type="entry name" value="MOSC"/>
    <property type="match status" value="1"/>
</dbReference>
<gene>
    <name evidence="2" type="ORF">JDN41_00825</name>
</gene>
<reference evidence="2 3" key="1">
    <citation type="submission" date="2020-12" db="EMBL/GenBank/DDBJ databases">
        <title>Revised draft genomes of Rhodomicrobium vannielii ATCC 17100 and Rhodomicrobium udaipurense JA643.</title>
        <authorList>
            <person name="Conners E.M."/>
            <person name="Davenport E.J."/>
            <person name="Bose A."/>
        </authorList>
    </citation>
    <scope>NUCLEOTIDE SEQUENCE [LARGE SCALE GENOMIC DNA]</scope>
    <source>
        <strain evidence="2 3">JA643</strain>
    </source>
</reference>